<accession>A0A4R0MNZ8</accession>
<dbReference type="EMBL" id="SJSK01000005">
    <property type="protein sequence ID" value="TCC88538.1"/>
    <property type="molecule type" value="Genomic_DNA"/>
</dbReference>
<evidence type="ECO:0000313" key="2">
    <source>
        <dbReference type="EMBL" id="TCC88538.1"/>
    </source>
</evidence>
<keyword evidence="3" id="KW-1185">Reference proteome</keyword>
<name>A0A4R0MNZ8_9SPHI</name>
<sequence>MKMIKKATVILGILFFSMECFAQDSVSVPKRAVAYAADKFAIARPLNIEFSNAAPYSFTSKRGSTSLQESKVNNFTQAKISANFNFIKRKTWLLGATVGYRYTSAEADMTDPFTGKSTVLDEDFHYLFSSLNFTYFSKLFGKRTIYSSSVVVDGSDKHFERIRGVITGVMVLKANERTKMTLGLAANIDPTAQTPVIPIFTYEHKFNNGLIADITLPRSIYLRKYVFSNTGRVSLGTEMDQTSFYLYNIDGTDQRYQYRQLDINSGVIYEHAIGNFVITGKTGFKMTPSGRLFRKQDSFKDAVFETKPDPTFYFNVGVSFNPFTLLKKNK</sequence>
<protein>
    <recommendedName>
        <fullName evidence="4">Outer membrane protein beta-barrel domain-containing protein</fullName>
    </recommendedName>
</protein>
<dbReference type="InterPro" id="IPR020080">
    <property type="entry name" value="OM_adhesin/peptidase_omptin"/>
</dbReference>
<dbReference type="SUPFAM" id="SSF69917">
    <property type="entry name" value="OMPT-like"/>
    <property type="match status" value="1"/>
</dbReference>
<dbReference type="OrthoDB" id="1027207at2"/>
<organism evidence="2 3">
    <name type="scientific">Pedobacter frigiditerrae</name>
    <dbReference type="NCBI Taxonomy" id="2530452"/>
    <lineage>
        <taxon>Bacteria</taxon>
        <taxon>Pseudomonadati</taxon>
        <taxon>Bacteroidota</taxon>
        <taxon>Sphingobacteriia</taxon>
        <taxon>Sphingobacteriales</taxon>
        <taxon>Sphingobacteriaceae</taxon>
        <taxon>Pedobacter</taxon>
    </lineage>
</organism>
<evidence type="ECO:0000313" key="3">
    <source>
        <dbReference type="Proteomes" id="UP000292884"/>
    </source>
</evidence>
<feature type="chain" id="PRO_5020429901" description="Outer membrane protein beta-barrel domain-containing protein" evidence="1">
    <location>
        <begin position="23"/>
        <end position="330"/>
    </location>
</feature>
<feature type="signal peptide" evidence="1">
    <location>
        <begin position="1"/>
        <end position="22"/>
    </location>
</feature>
<dbReference type="GO" id="GO:0004190">
    <property type="term" value="F:aspartic-type endopeptidase activity"/>
    <property type="evidence" value="ECO:0007669"/>
    <property type="project" value="InterPro"/>
</dbReference>
<keyword evidence="1" id="KW-0732">Signal</keyword>
<evidence type="ECO:0008006" key="4">
    <source>
        <dbReference type="Google" id="ProtNLM"/>
    </source>
</evidence>
<dbReference type="Proteomes" id="UP000292884">
    <property type="component" value="Unassembled WGS sequence"/>
</dbReference>
<dbReference type="RefSeq" id="WP_131554592.1">
    <property type="nucleotide sequence ID" value="NZ_SJSK01000005.1"/>
</dbReference>
<dbReference type="AlphaFoldDB" id="A0A4R0MNZ8"/>
<reference evidence="2 3" key="1">
    <citation type="submission" date="2019-02" db="EMBL/GenBank/DDBJ databases">
        <title>Pedobacter sp. RP-1-13 sp. nov., isolated from Arctic soil.</title>
        <authorList>
            <person name="Dahal R.H."/>
        </authorList>
    </citation>
    <scope>NUCLEOTIDE SEQUENCE [LARGE SCALE GENOMIC DNA]</scope>
    <source>
        <strain evidence="2 3">RP-1-13</strain>
    </source>
</reference>
<gene>
    <name evidence="2" type="ORF">EZ428_18020</name>
</gene>
<evidence type="ECO:0000256" key="1">
    <source>
        <dbReference type="SAM" id="SignalP"/>
    </source>
</evidence>
<proteinExistence type="predicted"/>
<comment type="caution">
    <text evidence="2">The sequence shown here is derived from an EMBL/GenBank/DDBJ whole genome shotgun (WGS) entry which is preliminary data.</text>
</comment>